<sequence>MQSSPVFMLLLVTMTSLDIWMWMPSVLGLLPSAVIFAPCTVTPLLPKMEMWKPSLFTVDSPLMRMLFDSAISHNGFQRMATKNTYKYEHGIWEKKYTSFWGYSNSKLAQVKFNSIICKRIPTEAGINVLCVSPGIVHTNV</sequence>
<proteinExistence type="predicted"/>
<protein>
    <submittedName>
        <fullName evidence="2">Uncharacterized protein</fullName>
    </submittedName>
</protein>
<keyword evidence="1" id="KW-0812">Transmembrane</keyword>
<gene>
    <name evidence="2" type="ORF">CB5_LOCUS17518</name>
</gene>
<feature type="transmembrane region" description="Helical" evidence="1">
    <location>
        <begin position="20"/>
        <end position="45"/>
    </location>
</feature>
<dbReference type="EMBL" id="LR862152">
    <property type="protein sequence ID" value="CAD1834307.1"/>
    <property type="molecule type" value="Genomic_DNA"/>
</dbReference>
<accession>A0A6V7PU15</accession>
<evidence type="ECO:0000256" key="1">
    <source>
        <dbReference type="SAM" id="Phobius"/>
    </source>
</evidence>
<dbReference type="AlphaFoldDB" id="A0A6V7PU15"/>
<dbReference type="Gene3D" id="3.40.50.720">
    <property type="entry name" value="NAD(P)-binding Rossmann-like Domain"/>
    <property type="match status" value="1"/>
</dbReference>
<reference evidence="2" key="1">
    <citation type="submission" date="2020-07" db="EMBL/GenBank/DDBJ databases">
        <authorList>
            <person name="Lin J."/>
        </authorList>
    </citation>
    <scope>NUCLEOTIDE SEQUENCE</scope>
</reference>
<organism evidence="2">
    <name type="scientific">Ananas comosus var. bracteatus</name>
    <name type="common">red pineapple</name>
    <dbReference type="NCBI Taxonomy" id="296719"/>
    <lineage>
        <taxon>Eukaryota</taxon>
        <taxon>Viridiplantae</taxon>
        <taxon>Streptophyta</taxon>
        <taxon>Embryophyta</taxon>
        <taxon>Tracheophyta</taxon>
        <taxon>Spermatophyta</taxon>
        <taxon>Magnoliopsida</taxon>
        <taxon>Liliopsida</taxon>
        <taxon>Poales</taxon>
        <taxon>Bromeliaceae</taxon>
        <taxon>Bromelioideae</taxon>
        <taxon>Ananas</taxon>
    </lineage>
</organism>
<keyword evidence="1" id="KW-1133">Transmembrane helix</keyword>
<name>A0A6V7PU15_ANACO</name>
<keyword evidence="1" id="KW-0472">Membrane</keyword>
<evidence type="ECO:0000313" key="2">
    <source>
        <dbReference type="EMBL" id="CAD1834307.1"/>
    </source>
</evidence>